<feature type="compositionally biased region" description="Polar residues" evidence="1">
    <location>
        <begin position="88"/>
        <end position="102"/>
    </location>
</feature>
<sequence length="119" mass="12978">MPTLNAPGFPKFRVYSLSAALAGKIYKSLRNRDLPRLSKPARGADKGHSARSSRPCARPPGHFRLLPENYTDRVQAHASRAARSPARTNGTPRSTLARQPATTSEVVVAPCQLFTLNID</sequence>
<name>A0A914HSV5_GLORO</name>
<keyword evidence="2" id="KW-1185">Reference proteome</keyword>
<dbReference type="AlphaFoldDB" id="A0A914HSV5"/>
<accession>A0A914HSV5</accession>
<evidence type="ECO:0000313" key="3">
    <source>
        <dbReference type="WBParaSite" id="Gr19_v10_g3455.t1"/>
    </source>
</evidence>
<feature type="region of interest" description="Disordered" evidence="1">
    <location>
        <begin position="32"/>
        <end position="102"/>
    </location>
</feature>
<evidence type="ECO:0000313" key="2">
    <source>
        <dbReference type="Proteomes" id="UP000887572"/>
    </source>
</evidence>
<dbReference type="WBParaSite" id="Gr19_v10_g3455.t1">
    <property type="protein sequence ID" value="Gr19_v10_g3455.t1"/>
    <property type="gene ID" value="Gr19_v10_g3455"/>
</dbReference>
<reference evidence="3" key="1">
    <citation type="submission" date="2022-11" db="UniProtKB">
        <authorList>
            <consortium name="WormBaseParasite"/>
        </authorList>
    </citation>
    <scope>IDENTIFICATION</scope>
</reference>
<organism evidence="2 3">
    <name type="scientific">Globodera rostochiensis</name>
    <name type="common">Golden nematode worm</name>
    <name type="synonym">Heterodera rostochiensis</name>
    <dbReference type="NCBI Taxonomy" id="31243"/>
    <lineage>
        <taxon>Eukaryota</taxon>
        <taxon>Metazoa</taxon>
        <taxon>Ecdysozoa</taxon>
        <taxon>Nematoda</taxon>
        <taxon>Chromadorea</taxon>
        <taxon>Rhabditida</taxon>
        <taxon>Tylenchina</taxon>
        <taxon>Tylenchomorpha</taxon>
        <taxon>Tylenchoidea</taxon>
        <taxon>Heteroderidae</taxon>
        <taxon>Heteroderinae</taxon>
        <taxon>Globodera</taxon>
    </lineage>
</organism>
<dbReference type="Proteomes" id="UP000887572">
    <property type="component" value="Unplaced"/>
</dbReference>
<proteinExistence type="predicted"/>
<feature type="compositionally biased region" description="Basic and acidic residues" evidence="1">
    <location>
        <begin position="32"/>
        <end position="48"/>
    </location>
</feature>
<feature type="compositionally biased region" description="Low complexity" evidence="1">
    <location>
        <begin position="76"/>
        <end position="87"/>
    </location>
</feature>
<evidence type="ECO:0000256" key="1">
    <source>
        <dbReference type="SAM" id="MobiDB-lite"/>
    </source>
</evidence>
<protein>
    <submittedName>
        <fullName evidence="3">Uncharacterized protein</fullName>
    </submittedName>
</protein>